<dbReference type="Gene3D" id="3.20.20.30">
    <property type="entry name" value="Luciferase-like domain"/>
    <property type="match status" value="1"/>
</dbReference>
<dbReference type="InterPro" id="IPR050564">
    <property type="entry name" value="F420-G6PD/mer"/>
</dbReference>
<evidence type="ECO:0000259" key="2">
    <source>
        <dbReference type="Pfam" id="PF00296"/>
    </source>
</evidence>
<dbReference type="PANTHER" id="PTHR43244:SF1">
    <property type="entry name" value="5,10-METHYLENETETRAHYDROMETHANOPTERIN REDUCTASE"/>
    <property type="match status" value="1"/>
</dbReference>
<name>A0A4Q2JF56_9MICO</name>
<dbReference type="PANTHER" id="PTHR43244">
    <property type="match status" value="1"/>
</dbReference>
<dbReference type="RefSeq" id="WP_129232253.1">
    <property type="nucleotide sequence ID" value="NZ_SDPO01000004.1"/>
</dbReference>
<sequence>MRFGVIILPQYDWPEAAHHWRGAEELGFNHAWTYDHLSWRGLAGERWHATVPTLTAAAVVTERIGLGTFVASPNYRHPVPFAKDAATLDQISGGRLLLGVGSGGTGFDAFVLGQPEYTPRQRLARFVEFAEALDVLLRFEEPGSGGISFEGEWFTASGARMVGEPAQRPRMPLHLAAEGPKGLDLVARLGDGWVTTGGTIEDTDAWWRRLAELSDRLDEACGREGRDPSSLERILSLDSEPRYSLESAAAFEDAVGRAAELGFTDVVAHWPREQGLYAGDESVLDEVAELMQRLR</sequence>
<dbReference type="SUPFAM" id="SSF51679">
    <property type="entry name" value="Bacterial luciferase-like"/>
    <property type="match status" value="1"/>
</dbReference>
<feature type="domain" description="Luciferase-like" evidence="2">
    <location>
        <begin position="1"/>
        <end position="236"/>
    </location>
</feature>
<dbReference type="EMBL" id="SDPO01000004">
    <property type="protein sequence ID" value="RXZ46411.1"/>
    <property type="molecule type" value="Genomic_DNA"/>
</dbReference>
<keyword evidence="4" id="KW-1185">Reference proteome</keyword>
<accession>A0A4Q2JF56</accession>
<dbReference type="OrthoDB" id="7374740at2"/>
<gene>
    <name evidence="3" type="ORF">ESP57_16000</name>
</gene>
<keyword evidence="1" id="KW-0560">Oxidoreductase</keyword>
<dbReference type="Pfam" id="PF00296">
    <property type="entry name" value="Bac_luciferase"/>
    <property type="match status" value="1"/>
</dbReference>
<evidence type="ECO:0000313" key="3">
    <source>
        <dbReference type="EMBL" id="RXZ46411.1"/>
    </source>
</evidence>
<dbReference type="InterPro" id="IPR011251">
    <property type="entry name" value="Luciferase-like_dom"/>
</dbReference>
<dbReference type="AlphaFoldDB" id="A0A4Q2JF56"/>
<evidence type="ECO:0000256" key="1">
    <source>
        <dbReference type="ARBA" id="ARBA00023002"/>
    </source>
</evidence>
<dbReference type="InterPro" id="IPR036661">
    <property type="entry name" value="Luciferase-like_sf"/>
</dbReference>
<dbReference type="Proteomes" id="UP000292935">
    <property type="component" value="Unassembled WGS sequence"/>
</dbReference>
<dbReference type="GO" id="GO:0016705">
    <property type="term" value="F:oxidoreductase activity, acting on paired donors, with incorporation or reduction of molecular oxygen"/>
    <property type="evidence" value="ECO:0007669"/>
    <property type="project" value="InterPro"/>
</dbReference>
<comment type="caution">
    <text evidence="3">The sequence shown here is derived from an EMBL/GenBank/DDBJ whole genome shotgun (WGS) entry which is preliminary data.</text>
</comment>
<evidence type="ECO:0000313" key="4">
    <source>
        <dbReference type="Proteomes" id="UP000292935"/>
    </source>
</evidence>
<proteinExistence type="predicted"/>
<reference evidence="3 4" key="1">
    <citation type="submission" date="2019-01" db="EMBL/GenBank/DDBJ databases">
        <authorList>
            <person name="Li J."/>
        </authorList>
    </citation>
    <scope>NUCLEOTIDE SEQUENCE [LARGE SCALE GENOMIC DNA]</scope>
    <source>
        <strain evidence="3 4">CCUG 35506</strain>
    </source>
</reference>
<organism evidence="3 4">
    <name type="scientific">Agromyces fucosus</name>
    <dbReference type="NCBI Taxonomy" id="41985"/>
    <lineage>
        <taxon>Bacteria</taxon>
        <taxon>Bacillati</taxon>
        <taxon>Actinomycetota</taxon>
        <taxon>Actinomycetes</taxon>
        <taxon>Micrococcales</taxon>
        <taxon>Microbacteriaceae</taxon>
        <taxon>Agromyces</taxon>
    </lineage>
</organism>
<protein>
    <submittedName>
        <fullName evidence="3">LLM class flavin-dependent oxidoreductase</fullName>
    </submittedName>
</protein>